<feature type="transmembrane region" description="Helical" evidence="6">
    <location>
        <begin position="473"/>
        <end position="494"/>
    </location>
</feature>
<evidence type="ECO:0000256" key="5">
    <source>
        <dbReference type="ARBA" id="ARBA00023136"/>
    </source>
</evidence>
<feature type="domain" description="SSD" evidence="7">
    <location>
        <begin position="938"/>
        <end position="1069"/>
    </location>
</feature>
<dbReference type="GO" id="GO:0005886">
    <property type="term" value="C:plasma membrane"/>
    <property type="evidence" value="ECO:0007669"/>
    <property type="project" value="UniProtKB-SubCell"/>
</dbReference>
<dbReference type="EMBL" id="KP211869">
    <property type="protein sequence ID" value="ANV80056.1"/>
    <property type="molecule type" value="Genomic_DNA"/>
</dbReference>
<accession>A0A1B1TCR6</accession>
<feature type="transmembrane region" description="Helical" evidence="6">
    <location>
        <begin position="391"/>
        <end position="413"/>
    </location>
</feature>
<evidence type="ECO:0000256" key="4">
    <source>
        <dbReference type="ARBA" id="ARBA00022989"/>
    </source>
</evidence>
<reference evidence="8" key="1">
    <citation type="submission" date="2014-11" db="EMBL/GenBank/DDBJ databases">
        <authorList>
            <person name="Zhu J."/>
            <person name="Qi W."/>
            <person name="Song R."/>
        </authorList>
    </citation>
    <scope>NUCLEOTIDE SEQUENCE</scope>
</reference>
<feature type="transmembrane region" description="Helical" evidence="6">
    <location>
        <begin position="897"/>
        <end position="916"/>
    </location>
</feature>
<keyword evidence="4 6" id="KW-1133">Transmembrane helix</keyword>
<dbReference type="PROSITE" id="PS50156">
    <property type="entry name" value="SSD"/>
    <property type="match status" value="2"/>
</dbReference>
<evidence type="ECO:0000313" key="8">
    <source>
        <dbReference type="EMBL" id="ANV80056.1"/>
    </source>
</evidence>
<evidence type="ECO:0000259" key="7">
    <source>
        <dbReference type="PROSITE" id="PS50156"/>
    </source>
</evidence>
<feature type="transmembrane region" description="Helical" evidence="6">
    <location>
        <begin position="858"/>
        <end position="877"/>
    </location>
</feature>
<keyword evidence="3 6" id="KW-0812">Transmembrane</keyword>
<evidence type="ECO:0000256" key="2">
    <source>
        <dbReference type="ARBA" id="ARBA00022475"/>
    </source>
</evidence>
<feature type="transmembrane region" description="Helical" evidence="6">
    <location>
        <begin position="1008"/>
        <end position="1032"/>
    </location>
</feature>
<dbReference type="PANTHER" id="PTHR33406:SF13">
    <property type="entry name" value="MEMBRANE PROTEIN YDFJ"/>
    <property type="match status" value="1"/>
</dbReference>
<feature type="transmembrane region" description="Helical" evidence="6">
    <location>
        <begin position="1044"/>
        <end position="1071"/>
    </location>
</feature>
<evidence type="ECO:0000256" key="1">
    <source>
        <dbReference type="ARBA" id="ARBA00004651"/>
    </source>
</evidence>
<dbReference type="PANTHER" id="PTHR33406">
    <property type="entry name" value="MEMBRANE PROTEIN MJ1562-RELATED"/>
    <property type="match status" value="1"/>
</dbReference>
<comment type="subcellular location">
    <subcellularLocation>
        <location evidence="1">Cell membrane</location>
        <topology evidence="1">Multi-pass membrane protein</topology>
    </subcellularLocation>
</comment>
<dbReference type="InterPro" id="IPR004869">
    <property type="entry name" value="MMPL_dom"/>
</dbReference>
<feature type="domain" description="SSD" evidence="7">
    <location>
        <begin position="360"/>
        <end position="516"/>
    </location>
</feature>
<feature type="transmembrane region" description="Helical" evidence="6">
    <location>
        <begin position="566"/>
        <end position="586"/>
    </location>
</feature>
<feature type="transmembrane region" description="Helical" evidence="6">
    <location>
        <begin position="506"/>
        <end position="526"/>
    </location>
</feature>
<keyword evidence="2" id="KW-1003">Cell membrane</keyword>
<feature type="transmembrane region" description="Helical" evidence="6">
    <location>
        <begin position="922"/>
        <end position="955"/>
    </location>
</feature>
<dbReference type="Gene3D" id="1.20.1640.10">
    <property type="entry name" value="Multidrug efflux transporter AcrB transmembrane domain"/>
    <property type="match status" value="2"/>
</dbReference>
<feature type="transmembrane region" description="Helical" evidence="6">
    <location>
        <begin position="363"/>
        <end position="384"/>
    </location>
</feature>
<dbReference type="InterPro" id="IPR050545">
    <property type="entry name" value="Mycobact_MmpL"/>
</dbReference>
<reference evidence="8" key="2">
    <citation type="journal article" date="2015" name="ISME J.">
        <title>A new class of marine Euryarchaeota group II from the Mediterranean deep chlorophyll maximum.</title>
        <authorList>
            <person name="Martin-Cuadrado A.B."/>
            <person name="Garcia-Heredia I."/>
            <person name="Molto A.G."/>
            <person name="Lopez-Ubeda R."/>
            <person name="Kimes N."/>
            <person name="Lopez-Garcia P."/>
            <person name="Moreira D."/>
            <person name="Rodriguez-Valera F."/>
        </authorList>
    </citation>
    <scope>NUCLEOTIDE SEQUENCE</scope>
</reference>
<dbReference type="Pfam" id="PF03176">
    <property type="entry name" value="MMPL"/>
    <property type="match status" value="2"/>
</dbReference>
<proteinExistence type="predicted"/>
<evidence type="ECO:0000256" key="3">
    <source>
        <dbReference type="ARBA" id="ARBA00022692"/>
    </source>
</evidence>
<dbReference type="AlphaFoldDB" id="A0A1B1TCR6"/>
<keyword evidence="5 6" id="KW-0472">Membrane</keyword>
<evidence type="ECO:0000256" key="6">
    <source>
        <dbReference type="SAM" id="Phobius"/>
    </source>
</evidence>
<dbReference type="InterPro" id="IPR000731">
    <property type="entry name" value="SSD"/>
</dbReference>
<sequence length="1083" mass="119949">MRDFRKVAAILIPERKKVHLAVFILSLLMIPGFAATLTPIDIESYNLESPELEAAEVMREEFSGAGNIWGFGLFVKDSQYFGESPSEIYQIDDFSGINTGQDEPLGGILNLSVLREIDDKADFLSEHEISEYYLSFASEISGKPITGVLDLATEFRVFMSDQSLLTKPQFNPETFRMEEAPTNWSDCGVLECLTFDDENITQDHIDLAAHRMANNSKGAFLRFLSIDRAFIEDNSSTIIGPIGGTLGENATIEADTWGYGRWSASSAWLILNLDRQKMQNEGWTFTWMNASAEWGYDLEGVELSTDPIRYTIEECKEKEENNQPLCSVEWLYLSIEEDLREQDNLVATILLGEGPNVEVNRELLSSAYLIILMAIVVVMLLWLSLRRISDVFIVCIGLILSLLWMQGLIGWSIIFGNKYGLEIIFRSQFSNLLPILILALGIDDSLHALHRYKEERKNGKSSYESADESISRVGRAILLTSTTTIVAFLANLTSNIAALRSFGIEAGLGVASAFLLTGLWVPLVRLDADLWLDKRGKLVNDTEEQVHIIPKQWLVNLTSFSANKGISVAIIALLITLIATPLMYSLEGDFQIDDFLDEDSDFAQGVFLVNQRFMDGEPGYILVEGDIANPKVIEAIGKTRENMNSHDRELDPDQISRTPSGEVELIALDEILTFAQAAMYENITPFEEAGWDSGEDDGGLGCETMSLLYPGVGIRNIPVVEDRECLVFLYGFILTRGVPASGGYPALPPSITSEYIQSSTIIDFEKPWLDNSGNTPQYTRMTMRFGLSNAEQFAKIGPALDQLIDDMQPFQNLSSTNIEERGDLDSAFTSDEYPVTWAIPTGDPVTRFVAADSMQNEMQSTLFLGLVFCTFTLWWGFRDEETLSDRLEMITNKKFMYSVKTVLAMTFIGGIMTYLVSVEAGIIFASLTLILSIFWGISGFGIAVITTTPIFIVIIWLYGLIEIAGYGLNMVTVAIAAMSLGVGIDYVIHVVERFREEQEKGHDTITSIGIVGGASGLALFGSALSDIGGFLVITQSSMGFFSTFGLFCAIMIGLSLIASMILAPSLIGIIYNNSNDKVINLDN</sequence>
<protein>
    <recommendedName>
        <fullName evidence="7">SSD domain-containing protein</fullName>
    </recommendedName>
</protein>
<feature type="transmembrane region" description="Helical" evidence="6">
    <location>
        <begin position="967"/>
        <end position="988"/>
    </location>
</feature>
<organism evidence="8">
    <name type="scientific">uncultured Poseidoniia archaeon</name>
    <dbReference type="NCBI Taxonomy" id="1697135"/>
    <lineage>
        <taxon>Archaea</taxon>
        <taxon>Methanobacteriati</taxon>
        <taxon>Thermoplasmatota</taxon>
        <taxon>Candidatus Poseidoniia</taxon>
        <taxon>environmental samples</taxon>
    </lineage>
</organism>
<dbReference type="SUPFAM" id="SSF82866">
    <property type="entry name" value="Multidrug efflux transporter AcrB transmembrane domain"/>
    <property type="match status" value="2"/>
</dbReference>
<name>A0A1B1TCR6_9ARCH</name>